<dbReference type="AlphaFoldDB" id="A0A0C2BVJ4"/>
<evidence type="ECO:0000313" key="4">
    <source>
        <dbReference type="Proteomes" id="UP000031572"/>
    </source>
</evidence>
<keyword evidence="4" id="KW-1185">Reference proteome</keyword>
<dbReference type="EMBL" id="JWJG01000028">
    <property type="protein sequence ID" value="KIF82046.1"/>
    <property type="molecule type" value="Genomic_DNA"/>
</dbReference>
<dbReference type="Proteomes" id="UP000031572">
    <property type="component" value="Unassembled WGS sequence"/>
</dbReference>
<proteinExistence type="predicted"/>
<dbReference type="OrthoDB" id="6958086at2"/>
<reference evidence="2 4" key="1">
    <citation type="submission" date="2014-12" db="EMBL/GenBank/DDBJ databases">
        <title>Denitrispirillum autotrophicum gen. nov., sp. nov., Denitrifying, Facultatively Autotrophic Bacteria Isolated from Rice Paddy Soil.</title>
        <authorList>
            <person name="Ishii S."/>
            <person name="Ashida N."/>
            <person name="Ohno H."/>
            <person name="Otsuka S."/>
            <person name="Yokota A."/>
            <person name="Senoo K."/>
        </authorList>
    </citation>
    <scope>NUCLEOTIDE SEQUENCE [LARGE SCALE GENOMIC DNA]</scope>
    <source>
        <strain evidence="2 4">TSA66</strain>
    </source>
</reference>
<dbReference type="RefSeq" id="WP_040038676.1">
    <property type="nucleotide sequence ID" value="NZ_JWJG01000018.1"/>
</dbReference>
<feature type="transmembrane region" description="Helical" evidence="1">
    <location>
        <begin position="12"/>
        <end position="37"/>
    </location>
</feature>
<keyword evidence="1" id="KW-0812">Transmembrane</keyword>
<dbReference type="EMBL" id="JWJG01000018">
    <property type="protein sequence ID" value="KIF84009.1"/>
    <property type="molecule type" value="Genomic_DNA"/>
</dbReference>
<feature type="transmembrane region" description="Helical" evidence="1">
    <location>
        <begin position="43"/>
        <end position="61"/>
    </location>
</feature>
<comment type="caution">
    <text evidence="2">The sequence shown here is derived from an EMBL/GenBank/DDBJ whole genome shotgun (WGS) entry which is preliminary data.</text>
</comment>
<evidence type="ECO:0000313" key="2">
    <source>
        <dbReference type="EMBL" id="KIF82046.1"/>
    </source>
</evidence>
<protein>
    <submittedName>
        <fullName evidence="2">Uncharacterized protein</fullName>
    </submittedName>
</protein>
<gene>
    <name evidence="3" type="ORF">TSA66_01200</name>
    <name evidence="2" type="ORF">TSA66_16575</name>
</gene>
<keyword evidence="1" id="KW-0472">Membrane</keyword>
<sequence>MQKEPPHTPSEFAFGAVVVVLLLASLGLIAAGGWLWFKGMLESAAPAWIQAIGSIAAIFAATEIGRRQAHAASDLEAKKQAAAEIQKLKIVMALMARAHGLSNDICKAFSTSQFDDFDQVSPELMVDTHLALRALPIFEIPDGLLALDVLTIGRALGVMHENWQRLRELCNTDPASLLEEIAKLDTLATEIGEISLAALNECKKEIASRSI</sequence>
<organism evidence="2 4">
    <name type="scientific">Noviherbaspirillum autotrophicum</name>
    <dbReference type="NCBI Taxonomy" id="709839"/>
    <lineage>
        <taxon>Bacteria</taxon>
        <taxon>Pseudomonadati</taxon>
        <taxon>Pseudomonadota</taxon>
        <taxon>Betaproteobacteria</taxon>
        <taxon>Burkholderiales</taxon>
        <taxon>Oxalobacteraceae</taxon>
        <taxon>Noviherbaspirillum</taxon>
    </lineage>
</organism>
<accession>A0A0C2BVJ4</accession>
<name>A0A0C2BVJ4_9BURK</name>
<evidence type="ECO:0000313" key="3">
    <source>
        <dbReference type="EMBL" id="KIF84009.1"/>
    </source>
</evidence>
<evidence type="ECO:0000256" key="1">
    <source>
        <dbReference type="SAM" id="Phobius"/>
    </source>
</evidence>
<keyword evidence="1" id="KW-1133">Transmembrane helix</keyword>